<dbReference type="InterPro" id="IPR050391">
    <property type="entry name" value="Mito_Metabolite_Transporter"/>
</dbReference>
<dbReference type="PROSITE" id="PS50920">
    <property type="entry name" value="SOLCAR"/>
    <property type="match status" value="3"/>
</dbReference>
<keyword evidence="4 8" id="KW-0812">Transmembrane</keyword>
<name>F1A4R1_DICPU</name>
<keyword evidence="5" id="KW-0677">Repeat</keyword>
<dbReference type="Proteomes" id="UP000001064">
    <property type="component" value="Unassembled WGS sequence"/>
</dbReference>
<evidence type="ECO:0000313" key="10">
    <source>
        <dbReference type="EMBL" id="EGC28822.1"/>
    </source>
</evidence>
<evidence type="ECO:0000313" key="11">
    <source>
        <dbReference type="Proteomes" id="UP000001064"/>
    </source>
</evidence>
<keyword evidence="6" id="KW-1133">Transmembrane helix</keyword>
<dbReference type="InterPro" id="IPR002067">
    <property type="entry name" value="MCP"/>
</dbReference>
<keyword evidence="7 8" id="KW-0472">Membrane</keyword>
<dbReference type="GeneID" id="10507110"/>
<dbReference type="GO" id="GO:0015141">
    <property type="term" value="F:succinate transmembrane transporter activity"/>
    <property type="evidence" value="ECO:0000318"/>
    <property type="project" value="GO_Central"/>
</dbReference>
<feature type="repeat" description="Solcar" evidence="8">
    <location>
        <begin position="96"/>
        <end position="187"/>
    </location>
</feature>
<comment type="similarity">
    <text evidence="2 9">Belongs to the mitochondrial carrier (TC 2.A.29) family.</text>
</comment>
<dbReference type="Gene3D" id="1.50.40.10">
    <property type="entry name" value="Mitochondrial carrier domain"/>
    <property type="match status" value="1"/>
</dbReference>
<dbReference type="InterPro" id="IPR023395">
    <property type="entry name" value="MCP_dom_sf"/>
</dbReference>
<dbReference type="GO" id="GO:0015117">
    <property type="term" value="F:thiosulfate transmembrane transporter activity"/>
    <property type="evidence" value="ECO:0000318"/>
    <property type="project" value="GO_Central"/>
</dbReference>
<dbReference type="InterPro" id="IPR018108">
    <property type="entry name" value="MCP_transmembrane"/>
</dbReference>
<keyword evidence="11" id="KW-1185">Reference proteome</keyword>
<dbReference type="GO" id="GO:0071422">
    <property type="term" value="P:succinate transmembrane transport"/>
    <property type="evidence" value="ECO:0000318"/>
    <property type="project" value="GO_Central"/>
</dbReference>
<evidence type="ECO:0000256" key="8">
    <source>
        <dbReference type="PROSITE-ProRule" id="PRU00282"/>
    </source>
</evidence>
<dbReference type="FunCoup" id="F1A4R1">
    <property type="interactions" value="548"/>
</dbReference>
<dbReference type="OrthoDB" id="448427at2759"/>
<sequence>MQFVIGGLAGMLSSAVTHPVDSLKVRMQLQGEGSGAVSSAKKGTFRMLVHINQTEGFFTLYKGLSASLLRQATYTTTRFGLYDVLKDMFIKDNKPLPFFQKVLVGMLSGAGGAIVGTPADLIMVRMQADGKLPLKQRRNYKNAFSGIYRISKEEGILSLWKGCSPNLIRAMFMTAGQISSYDQAKQLLLASGYFYDNIKTHLLASTIAAFVASVVTSPLDVIKTRVMNSPKLETGEPVYRGTIDCLTKTLKQEGPGAFYKGFGPYFMRLGPQTILTFIFVEQLNLFWKKTQNMFGKSKSI</sequence>
<evidence type="ECO:0000256" key="3">
    <source>
        <dbReference type="ARBA" id="ARBA00022448"/>
    </source>
</evidence>
<dbReference type="GO" id="GO:1902358">
    <property type="term" value="P:sulfate transmembrane transport"/>
    <property type="evidence" value="ECO:0000318"/>
    <property type="project" value="GO_Central"/>
</dbReference>
<dbReference type="EMBL" id="GL871537">
    <property type="protein sequence ID" value="EGC28822.1"/>
    <property type="molecule type" value="Genomic_DNA"/>
</dbReference>
<evidence type="ECO:0000256" key="6">
    <source>
        <dbReference type="ARBA" id="ARBA00022989"/>
    </source>
</evidence>
<dbReference type="InParanoid" id="F1A4R1"/>
<dbReference type="Pfam" id="PF00153">
    <property type="entry name" value="Mito_carr"/>
    <property type="match status" value="3"/>
</dbReference>
<evidence type="ECO:0008006" key="12">
    <source>
        <dbReference type="Google" id="ProtNLM"/>
    </source>
</evidence>
<dbReference type="GO" id="GO:0015729">
    <property type="term" value="P:oxaloacetate transport"/>
    <property type="evidence" value="ECO:0000318"/>
    <property type="project" value="GO_Central"/>
</dbReference>
<evidence type="ECO:0000256" key="1">
    <source>
        <dbReference type="ARBA" id="ARBA00004141"/>
    </source>
</evidence>
<protein>
    <recommendedName>
        <fullName evidence="12">Mitochondrial substrate carrier family protein</fullName>
    </recommendedName>
</protein>
<feature type="repeat" description="Solcar" evidence="8">
    <location>
        <begin position="196"/>
        <end position="286"/>
    </location>
</feature>
<dbReference type="GO" id="GO:0015709">
    <property type="term" value="P:thiosulfate transport"/>
    <property type="evidence" value="ECO:0000318"/>
    <property type="project" value="GO_Central"/>
</dbReference>
<reference evidence="11" key="1">
    <citation type="journal article" date="2011" name="Genome Biol.">
        <title>Comparative genomics of the social amoebae Dictyostelium discoideum and Dictyostelium purpureum.</title>
        <authorList>
            <consortium name="US DOE Joint Genome Institute (JGI-PGF)"/>
            <person name="Sucgang R."/>
            <person name="Kuo A."/>
            <person name="Tian X."/>
            <person name="Salerno W."/>
            <person name="Parikh A."/>
            <person name="Feasley C.L."/>
            <person name="Dalin E."/>
            <person name="Tu H."/>
            <person name="Huang E."/>
            <person name="Barry K."/>
            <person name="Lindquist E."/>
            <person name="Shapiro H."/>
            <person name="Bruce D."/>
            <person name="Schmutz J."/>
            <person name="Salamov A."/>
            <person name="Fey P."/>
            <person name="Gaudet P."/>
            <person name="Anjard C."/>
            <person name="Babu M.M."/>
            <person name="Basu S."/>
            <person name="Bushmanova Y."/>
            <person name="van der Wel H."/>
            <person name="Katoh-Kurasawa M."/>
            <person name="Dinh C."/>
            <person name="Coutinho P.M."/>
            <person name="Saito T."/>
            <person name="Elias M."/>
            <person name="Schaap P."/>
            <person name="Kay R.R."/>
            <person name="Henrissat B."/>
            <person name="Eichinger L."/>
            <person name="Rivero F."/>
            <person name="Putnam N.H."/>
            <person name="West C.M."/>
            <person name="Loomis W.F."/>
            <person name="Chisholm R.L."/>
            <person name="Shaulsky G."/>
            <person name="Strassmann J.E."/>
            <person name="Queller D.C."/>
            <person name="Kuspa A."/>
            <person name="Grigoriev I.V."/>
        </authorList>
    </citation>
    <scope>NUCLEOTIDE SEQUENCE [LARGE SCALE GENOMIC DNA]</scope>
    <source>
        <strain evidence="11">QSDP1</strain>
    </source>
</reference>
<dbReference type="OMA" id="SMPFDIT"/>
<feature type="repeat" description="Solcar" evidence="8">
    <location>
        <begin position="1"/>
        <end position="88"/>
    </location>
</feature>
<dbReference type="VEuPathDB" id="AmoebaDB:DICPUDRAFT_43741"/>
<accession>F1A4R1</accession>
<comment type="subcellular location">
    <subcellularLocation>
        <location evidence="1">Membrane</location>
        <topology evidence="1">Multi-pass membrane protein</topology>
    </subcellularLocation>
</comment>
<evidence type="ECO:0000256" key="2">
    <source>
        <dbReference type="ARBA" id="ARBA00006375"/>
    </source>
</evidence>
<dbReference type="STRING" id="5786.F1A4R1"/>
<dbReference type="RefSeq" id="XP_003294655.1">
    <property type="nucleotide sequence ID" value="XM_003294607.1"/>
</dbReference>
<dbReference type="GO" id="GO:0016020">
    <property type="term" value="C:membrane"/>
    <property type="evidence" value="ECO:0007669"/>
    <property type="project" value="UniProtKB-SubCell"/>
</dbReference>
<dbReference type="GO" id="GO:0015116">
    <property type="term" value="F:sulfate transmembrane transporter activity"/>
    <property type="evidence" value="ECO:0000318"/>
    <property type="project" value="GO_Central"/>
</dbReference>
<dbReference type="PRINTS" id="PR00784">
    <property type="entry name" value="MTUNCOUPLING"/>
</dbReference>
<dbReference type="KEGG" id="dpp:DICPUDRAFT_43741"/>
<evidence type="ECO:0000256" key="5">
    <source>
        <dbReference type="ARBA" id="ARBA00022737"/>
    </source>
</evidence>
<dbReference type="GO" id="GO:0071423">
    <property type="term" value="P:malate transmembrane transport"/>
    <property type="evidence" value="ECO:0000318"/>
    <property type="project" value="GO_Central"/>
</dbReference>
<dbReference type="PANTHER" id="PTHR45618">
    <property type="entry name" value="MITOCHONDRIAL DICARBOXYLATE CARRIER-RELATED"/>
    <property type="match status" value="1"/>
</dbReference>
<evidence type="ECO:0000256" key="7">
    <source>
        <dbReference type="ARBA" id="ARBA00023136"/>
    </source>
</evidence>
<dbReference type="GO" id="GO:0015131">
    <property type="term" value="F:oxaloacetate transmembrane transporter activity"/>
    <property type="evidence" value="ECO:0000318"/>
    <property type="project" value="GO_Central"/>
</dbReference>
<proteinExistence type="inferred from homology"/>
<gene>
    <name evidence="10" type="ORF">DICPUDRAFT_43741</name>
</gene>
<dbReference type="GO" id="GO:0015140">
    <property type="term" value="F:malate transmembrane transporter activity"/>
    <property type="evidence" value="ECO:0000318"/>
    <property type="project" value="GO_Central"/>
</dbReference>
<dbReference type="GO" id="GO:0035435">
    <property type="term" value="P:phosphate ion transmembrane transport"/>
    <property type="evidence" value="ECO:0000318"/>
    <property type="project" value="GO_Central"/>
</dbReference>
<dbReference type="eggNOG" id="KOG0759">
    <property type="taxonomic scope" value="Eukaryota"/>
</dbReference>
<dbReference type="FunFam" id="1.50.40.10:FF:000300">
    <property type="entry name" value="Probable mitochondrial 2-oxoglutarate/malate carrier protein"/>
    <property type="match status" value="1"/>
</dbReference>
<keyword evidence="3 9" id="KW-0813">Transport</keyword>
<dbReference type="AlphaFoldDB" id="F1A4R1"/>
<evidence type="ECO:0000256" key="4">
    <source>
        <dbReference type="ARBA" id="ARBA00022692"/>
    </source>
</evidence>
<evidence type="ECO:0000256" key="9">
    <source>
        <dbReference type="RuleBase" id="RU000488"/>
    </source>
</evidence>
<organism evidence="10 11">
    <name type="scientific">Dictyostelium purpureum</name>
    <name type="common">Slime mold</name>
    <dbReference type="NCBI Taxonomy" id="5786"/>
    <lineage>
        <taxon>Eukaryota</taxon>
        <taxon>Amoebozoa</taxon>
        <taxon>Evosea</taxon>
        <taxon>Eumycetozoa</taxon>
        <taxon>Dictyostelia</taxon>
        <taxon>Dictyosteliales</taxon>
        <taxon>Dictyosteliaceae</taxon>
        <taxon>Dictyostelium</taxon>
    </lineage>
</organism>
<dbReference type="SUPFAM" id="SSF103506">
    <property type="entry name" value="Mitochondrial carrier"/>
    <property type="match status" value="1"/>
</dbReference>